<sequence>MHAPHYEPTPPGSPDTDKLRSLFQQAPAAIALLEGPALVYRFANPLYQQIFSRSEAELLGRTPRTVFPEMDGQGVYELFDRVYQSGEPFVATEFPVTFHDGAGQRSGYYNFVVQPIRNDAGTITDLMVHAYEVTAQVEARRQVTESDSKYRSLFNSMEQGFCVIEMIFDAAGEPVDYRFVEANPVFAAQTGLTDAVGKTARALVPALEARWFRIYGDVARTGRSVKLVEGSEAMGRWFEVNAFRVASGGSNKVAILFTDITEQRAAERALREQRQLLQAVFDASPNSLVVLAPVYNAGGAIEDFEYVMANAVTAQTTGRTDLAGKRLAESFPNARTTGLLERFIRVAETGTTEEFEQWYEGEGRHQWFRLTVSPVGTLLVVTTEDITARRESEEGLRKSEHYFRQLTDTVPAIIWITRPDGYCTYLNKNWYAYTGQTAGEAEGFGWLEATHPDDAAEAGRRFIEASEKQVPYHVLYRLRHHSGEYRWAIDSGQPKFGEDGSFEGMVGTVIDVHEQKLAEDKIRESEQRFRSMADASPVMIWTLDEQGNSTYYNRQARAFTGHTEQDLEEGKSWQVAIHPDDIGDAAAVVGDAVQRRVPYEFECRMQNARGEWRWLLNHGTPRFGNEGEYFGFVGSSIDITARKEAEAALAGSEDRFRSIFNTAGVSIWEEDFTAAHAAITGLKAGGVTDVPAYMAAHPEFVQHCIGLVRVLDVNDATIEMFEAPNKEAVLENLGNIFLPETVPVFVTELLHLTEGATSYASECRLRTLKGNSLYVLFSMRLTTPGAFDRVLFTLQDITERKAAEETIRESEHRFRLLVEAFPHLAWTASPEGKTLYFNQRWYTYTGLPETAAMDSGSGDVLHPADRPRATALWEAHLRSGAPAELELRYREGATGDYRWFLVKTVPVKKDDGSVLLWIGTATDIHEQKIAMEGLESLVEERTKELQRSNDDLQQFAHVASHDLKEPVRKVKTFLNRLEQHLEGRLDETGTRYIERIHSAASRMSTMIDGVLKYSTFNAAVELAQPVALSEVIASIETDLEVAIQRTGTRIEYAGLPTIEGAPVLLYQVFYNLVNNSIKFAKAGVAPVIKIRSERLQQGDRSFEKIVLSDNGIGFEEEQASAIFDTFKRLHPKDKYEGTGLGLALCKKIVERHGGSIVAHGAPGVGASFTILLPSISDLRSGI</sequence>
<dbReference type="SUPFAM" id="SSF55785">
    <property type="entry name" value="PYP-like sensor domain (PAS domain)"/>
    <property type="match status" value="8"/>
</dbReference>
<dbReference type="Pfam" id="PF13426">
    <property type="entry name" value="PAS_9"/>
    <property type="match status" value="1"/>
</dbReference>
<dbReference type="InterPro" id="IPR003594">
    <property type="entry name" value="HATPase_dom"/>
</dbReference>
<evidence type="ECO:0000256" key="5">
    <source>
        <dbReference type="ARBA" id="ARBA00022777"/>
    </source>
</evidence>
<comment type="catalytic activity">
    <reaction evidence="1">
        <text>ATP + protein L-histidine = ADP + protein N-phospho-L-histidine.</text>
        <dbReference type="EC" id="2.7.13.3"/>
    </reaction>
</comment>
<dbReference type="SUPFAM" id="SSF47384">
    <property type="entry name" value="Homodimeric domain of signal transducing histidine kinase"/>
    <property type="match status" value="1"/>
</dbReference>
<dbReference type="Gene3D" id="3.30.450.20">
    <property type="entry name" value="PAS domain"/>
    <property type="match status" value="7"/>
</dbReference>
<dbReference type="InterPro" id="IPR036097">
    <property type="entry name" value="HisK_dim/P_sf"/>
</dbReference>
<dbReference type="Proteomes" id="UP001501725">
    <property type="component" value="Unassembled WGS sequence"/>
</dbReference>
<dbReference type="Gene3D" id="3.30.565.10">
    <property type="entry name" value="Histidine kinase-like ATPase, C-terminal domain"/>
    <property type="match status" value="1"/>
</dbReference>
<comment type="caution">
    <text evidence="9">The sequence shown here is derived from an EMBL/GenBank/DDBJ whole genome shotgun (WGS) entry which is preliminary data.</text>
</comment>
<feature type="domain" description="PAC" evidence="8">
    <location>
        <begin position="599"/>
        <end position="651"/>
    </location>
</feature>
<dbReference type="RefSeq" id="WP_345257801.1">
    <property type="nucleotide sequence ID" value="NZ_BAABGY010000016.1"/>
</dbReference>
<dbReference type="SMART" id="SM00086">
    <property type="entry name" value="PAC"/>
    <property type="match status" value="4"/>
</dbReference>
<dbReference type="InterPro" id="IPR035965">
    <property type="entry name" value="PAS-like_dom_sf"/>
</dbReference>
<evidence type="ECO:0000256" key="1">
    <source>
        <dbReference type="ARBA" id="ARBA00000085"/>
    </source>
</evidence>
<dbReference type="Pfam" id="PF08447">
    <property type="entry name" value="PAS_3"/>
    <property type="match status" value="3"/>
</dbReference>
<dbReference type="SMART" id="SM00091">
    <property type="entry name" value="PAS"/>
    <property type="match status" value="5"/>
</dbReference>
<dbReference type="EMBL" id="BAABGY010000016">
    <property type="protein sequence ID" value="GAA4342024.1"/>
    <property type="molecule type" value="Genomic_DNA"/>
</dbReference>
<dbReference type="PROSITE" id="PS50113">
    <property type="entry name" value="PAC"/>
    <property type="match status" value="5"/>
</dbReference>
<dbReference type="PROSITE" id="PS50112">
    <property type="entry name" value="PAS"/>
    <property type="match status" value="3"/>
</dbReference>
<dbReference type="InterPro" id="IPR004358">
    <property type="entry name" value="Sig_transdc_His_kin-like_C"/>
</dbReference>
<accession>A0ABP8HNV6</accession>
<dbReference type="PRINTS" id="PR00344">
    <property type="entry name" value="BCTRLSENSOR"/>
</dbReference>
<keyword evidence="10" id="KW-1185">Reference proteome</keyword>
<evidence type="ECO:0000259" key="7">
    <source>
        <dbReference type="PROSITE" id="PS50112"/>
    </source>
</evidence>
<feature type="domain" description="PAS" evidence="7">
    <location>
        <begin position="810"/>
        <end position="880"/>
    </location>
</feature>
<dbReference type="PROSITE" id="PS50109">
    <property type="entry name" value="HIS_KIN"/>
    <property type="match status" value="1"/>
</dbReference>
<dbReference type="Pfam" id="PF08448">
    <property type="entry name" value="PAS_4"/>
    <property type="match status" value="3"/>
</dbReference>
<dbReference type="EC" id="2.7.13.3" evidence="2"/>
<keyword evidence="5" id="KW-0418">Kinase</keyword>
<evidence type="ECO:0000259" key="6">
    <source>
        <dbReference type="PROSITE" id="PS50109"/>
    </source>
</evidence>
<dbReference type="SMART" id="SM00388">
    <property type="entry name" value="HisKA"/>
    <property type="match status" value="1"/>
</dbReference>
<reference evidence="10" key="1">
    <citation type="journal article" date="2019" name="Int. J. Syst. Evol. Microbiol.">
        <title>The Global Catalogue of Microorganisms (GCM) 10K type strain sequencing project: providing services to taxonomists for standard genome sequencing and annotation.</title>
        <authorList>
            <consortium name="The Broad Institute Genomics Platform"/>
            <consortium name="The Broad Institute Genome Sequencing Center for Infectious Disease"/>
            <person name="Wu L."/>
            <person name="Ma J."/>
        </authorList>
    </citation>
    <scope>NUCLEOTIDE SEQUENCE [LARGE SCALE GENOMIC DNA]</scope>
    <source>
        <strain evidence="10">JCM 17919</strain>
    </source>
</reference>
<proteinExistence type="predicted"/>
<dbReference type="NCBIfam" id="TIGR00229">
    <property type="entry name" value="sensory_box"/>
    <property type="match status" value="4"/>
</dbReference>
<dbReference type="InterPro" id="IPR036890">
    <property type="entry name" value="HATPase_C_sf"/>
</dbReference>
<dbReference type="InterPro" id="IPR000700">
    <property type="entry name" value="PAS-assoc_C"/>
</dbReference>
<dbReference type="InterPro" id="IPR001610">
    <property type="entry name" value="PAC"/>
</dbReference>
<feature type="domain" description="PAC" evidence="8">
    <location>
        <begin position="759"/>
        <end position="809"/>
    </location>
</feature>
<feature type="domain" description="PAC" evidence="8">
    <location>
        <begin position="883"/>
        <end position="936"/>
    </location>
</feature>
<evidence type="ECO:0000313" key="10">
    <source>
        <dbReference type="Proteomes" id="UP001501725"/>
    </source>
</evidence>
<dbReference type="InterPro" id="IPR013656">
    <property type="entry name" value="PAS_4"/>
</dbReference>
<feature type="domain" description="PAC" evidence="8">
    <location>
        <begin position="221"/>
        <end position="272"/>
    </location>
</feature>
<dbReference type="PANTHER" id="PTHR43304">
    <property type="entry name" value="PHYTOCHROME-LIKE PROTEIN CPH1"/>
    <property type="match status" value="1"/>
</dbReference>
<gene>
    <name evidence="9" type="ORF">GCM10023184_41010</name>
</gene>
<feature type="domain" description="PAS" evidence="7">
    <location>
        <begin position="399"/>
        <end position="469"/>
    </location>
</feature>
<protein>
    <recommendedName>
        <fullName evidence="2">histidine kinase</fullName>
        <ecNumber evidence="2">2.7.13.3</ecNumber>
    </recommendedName>
</protein>
<evidence type="ECO:0000259" key="8">
    <source>
        <dbReference type="PROSITE" id="PS50113"/>
    </source>
</evidence>
<feature type="domain" description="PAS" evidence="7">
    <location>
        <begin position="525"/>
        <end position="596"/>
    </location>
</feature>
<dbReference type="PANTHER" id="PTHR43304:SF1">
    <property type="entry name" value="PAC DOMAIN-CONTAINING PROTEIN"/>
    <property type="match status" value="1"/>
</dbReference>
<dbReference type="InterPro" id="IPR003661">
    <property type="entry name" value="HisK_dim/P_dom"/>
</dbReference>
<dbReference type="InterPro" id="IPR052162">
    <property type="entry name" value="Sensor_kinase/Photoreceptor"/>
</dbReference>
<dbReference type="Pfam" id="PF02518">
    <property type="entry name" value="HATPase_c"/>
    <property type="match status" value="1"/>
</dbReference>
<dbReference type="InterPro" id="IPR000014">
    <property type="entry name" value="PAS"/>
</dbReference>
<name>A0ABP8HNV6_9BACT</name>
<keyword evidence="3" id="KW-0597">Phosphoprotein</keyword>
<keyword evidence="4" id="KW-0808">Transferase</keyword>
<dbReference type="Gene3D" id="1.10.287.130">
    <property type="match status" value="1"/>
</dbReference>
<dbReference type="SMART" id="SM00387">
    <property type="entry name" value="HATPase_c"/>
    <property type="match status" value="1"/>
</dbReference>
<feature type="domain" description="PAC" evidence="8">
    <location>
        <begin position="472"/>
        <end position="524"/>
    </location>
</feature>
<feature type="domain" description="Histidine kinase" evidence="6">
    <location>
        <begin position="958"/>
        <end position="1176"/>
    </location>
</feature>
<dbReference type="SUPFAM" id="SSF55874">
    <property type="entry name" value="ATPase domain of HSP90 chaperone/DNA topoisomerase II/histidine kinase"/>
    <property type="match status" value="1"/>
</dbReference>
<evidence type="ECO:0000313" key="9">
    <source>
        <dbReference type="EMBL" id="GAA4342024.1"/>
    </source>
</evidence>
<dbReference type="InterPro" id="IPR005467">
    <property type="entry name" value="His_kinase_dom"/>
</dbReference>
<evidence type="ECO:0000256" key="3">
    <source>
        <dbReference type="ARBA" id="ARBA00022553"/>
    </source>
</evidence>
<dbReference type="InterPro" id="IPR013655">
    <property type="entry name" value="PAS_fold_3"/>
</dbReference>
<organism evidence="9 10">
    <name type="scientific">Flaviaesturariibacter amylovorans</name>
    <dbReference type="NCBI Taxonomy" id="1084520"/>
    <lineage>
        <taxon>Bacteria</taxon>
        <taxon>Pseudomonadati</taxon>
        <taxon>Bacteroidota</taxon>
        <taxon>Chitinophagia</taxon>
        <taxon>Chitinophagales</taxon>
        <taxon>Chitinophagaceae</taxon>
        <taxon>Flaviaestuariibacter</taxon>
    </lineage>
</organism>
<dbReference type="CDD" id="cd00130">
    <property type="entry name" value="PAS"/>
    <property type="match status" value="5"/>
</dbReference>
<evidence type="ECO:0000256" key="2">
    <source>
        <dbReference type="ARBA" id="ARBA00012438"/>
    </source>
</evidence>
<dbReference type="CDD" id="cd00082">
    <property type="entry name" value="HisKA"/>
    <property type="match status" value="1"/>
</dbReference>
<dbReference type="Pfam" id="PF00512">
    <property type="entry name" value="HisKA"/>
    <property type="match status" value="1"/>
</dbReference>
<evidence type="ECO:0000256" key="4">
    <source>
        <dbReference type="ARBA" id="ARBA00022679"/>
    </source>
</evidence>